<feature type="transmembrane region" description="Helical" evidence="1">
    <location>
        <begin position="6"/>
        <end position="26"/>
    </location>
</feature>
<sequence length="181" mass="18903">MSGDAARWLTGGVILLLVALLFVAMARTWRSRTRAQAAAVPPVPVPADPGPQAGSWDGFTVATTRADQPLERITAGGLGFRSRGGVTVHERGVVLHHAGAADRWVAADALRGADRATWAIDRVVEPGGLVRVRWTATGAAGATDLDTYFRFPEGDAAAALAALQGLTTKHEHPHTAGEGTN</sequence>
<keyword evidence="1" id="KW-0812">Transmembrane</keyword>
<dbReference type="RefSeq" id="WP_175329146.1">
    <property type="nucleotide sequence ID" value="NZ_BMOI01000001.1"/>
</dbReference>
<dbReference type="EMBL" id="JAFBCG010000001">
    <property type="protein sequence ID" value="MBM7801762.1"/>
    <property type="molecule type" value="Genomic_DNA"/>
</dbReference>
<comment type="caution">
    <text evidence="3">The sequence shown here is derived from an EMBL/GenBank/DDBJ whole genome shotgun (WGS) entry which is preliminary data.</text>
</comment>
<keyword evidence="6" id="KW-1185">Reference proteome</keyword>
<dbReference type="InterPro" id="IPR057446">
    <property type="entry name" value="PH_bac"/>
</dbReference>
<dbReference type="AlphaFoldDB" id="A0A8H9G6C8"/>
<protein>
    <recommendedName>
        <fullName evidence="2">PH domain-containing protein</fullName>
    </recommendedName>
</protein>
<evidence type="ECO:0000313" key="4">
    <source>
        <dbReference type="EMBL" id="MBM7801762.1"/>
    </source>
</evidence>
<accession>A0A8H9G6C8</accession>
<feature type="domain" description="PH" evidence="2">
    <location>
        <begin position="44"/>
        <end position="158"/>
    </location>
</feature>
<name>A0A8H9G6C8_9MICO</name>
<reference evidence="3" key="2">
    <citation type="submission" date="2020-09" db="EMBL/GenBank/DDBJ databases">
        <authorList>
            <person name="Sun Q."/>
            <person name="Ohkuma M."/>
        </authorList>
    </citation>
    <scope>NUCLEOTIDE SEQUENCE</scope>
    <source>
        <strain evidence="3">JCM 1480</strain>
    </source>
</reference>
<keyword evidence="1" id="KW-0472">Membrane</keyword>
<dbReference type="Pfam" id="PF25362">
    <property type="entry name" value="bPH_11"/>
    <property type="match status" value="1"/>
</dbReference>
<proteinExistence type="predicted"/>
<dbReference type="Proteomes" id="UP000648535">
    <property type="component" value="Unassembled WGS sequence"/>
</dbReference>
<evidence type="ECO:0000313" key="5">
    <source>
        <dbReference type="Proteomes" id="UP000648535"/>
    </source>
</evidence>
<dbReference type="Proteomes" id="UP000746584">
    <property type="component" value="Unassembled WGS sequence"/>
</dbReference>
<dbReference type="EMBL" id="BMOI01000001">
    <property type="protein sequence ID" value="GGK87880.1"/>
    <property type="molecule type" value="Genomic_DNA"/>
</dbReference>
<reference evidence="4 6" key="3">
    <citation type="submission" date="2021-01" db="EMBL/GenBank/DDBJ databases">
        <title>Sequencing the genomes of 1000 actinobacteria strains.</title>
        <authorList>
            <person name="Klenk H.-P."/>
        </authorList>
    </citation>
    <scope>NUCLEOTIDE SEQUENCE [LARGE SCALE GENOMIC DNA]</scope>
    <source>
        <strain evidence="4 6">DSM 20542</strain>
    </source>
</reference>
<keyword evidence="1" id="KW-1133">Transmembrane helix</keyword>
<organism evidence="3 5">
    <name type="scientific">Curtobacterium luteum</name>
    <dbReference type="NCBI Taxonomy" id="33881"/>
    <lineage>
        <taxon>Bacteria</taxon>
        <taxon>Bacillati</taxon>
        <taxon>Actinomycetota</taxon>
        <taxon>Actinomycetes</taxon>
        <taxon>Micrococcales</taxon>
        <taxon>Microbacteriaceae</taxon>
        <taxon>Curtobacterium</taxon>
    </lineage>
</organism>
<evidence type="ECO:0000259" key="2">
    <source>
        <dbReference type="Pfam" id="PF25362"/>
    </source>
</evidence>
<evidence type="ECO:0000256" key="1">
    <source>
        <dbReference type="SAM" id="Phobius"/>
    </source>
</evidence>
<reference evidence="3" key="1">
    <citation type="journal article" date="2014" name="Int. J. Syst. Evol. Microbiol.">
        <title>Complete genome sequence of Corynebacterium casei LMG S-19264T (=DSM 44701T), isolated from a smear-ripened cheese.</title>
        <authorList>
            <consortium name="US DOE Joint Genome Institute (JGI-PGF)"/>
            <person name="Walter F."/>
            <person name="Albersmeier A."/>
            <person name="Kalinowski J."/>
            <person name="Ruckert C."/>
        </authorList>
    </citation>
    <scope>NUCLEOTIDE SEQUENCE</scope>
    <source>
        <strain evidence="3">JCM 1480</strain>
    </source>
</reference>
<evidence type="ECO:0000313" key="3">
    <source>
        <dbReference type="EMBL" id="GGK87880.1"/>
    </source>
</evidence>
<evidence type="ECO:0000313" key="6">
    <source>
        <dbReference type="Proteomes" id="UP000746584"/>
    </source>
</evidence>
<gene>
    <name evidence="3" type="ORF">GCM10009769_02410</name>
    <name evidence="4" type="ORF">JOE58_001013</name>
</gene>